<dbReference type="Proteomes" id="UP001567538">
    <property type="component" value="Unassembled WGS sequence"/>
</dbReference>
<keyword evidence="5" id="KW-0812">Transmembrane</keyword>
<accession>A0ABD1G4F8</accession>
<evidence type="ECO:0000313" key="7">
    <source>
        <dbReference type="EMBL" id="KAL1538999.1"/>
    </source>
</evidence>
<evidence type="ECO:0000259" key="6">
    <source>
        <dbReference type="PROSITE" id="PS51999"/>
    </source>
</evidence>
<gene>
    <name evidence="7" type="ORF">AAHA92_27677</name>
</gene>
<dbReference type="InterPro" id="IPR010666">
    <property type="entry name" value="Znf_GRF"/>
</dbReference>
<keyword evidence="8" id="KW-1185">Reference proteome</keyword>
<keyword evidence="3" id="KW-0862">Zinc</keyword>
<dbReference type="GO" id="GO:0008270">
    <property type="term" value="F:zinc ion binding"/>
    <property type="evidence" value="ECO:0007669"/>
    <property type="project" value="UniProtKB-KW"/>
</dbReference>
<keyword evidence="5" id="KW-1133">Transmembrane helix</keyword>
<reference evidence="7 8" key="1">
    <citation type="submission" date="2024-06" db="EMBL/GenBank/DDBJ databases">
        <title>A chromosome level genome sequence of Diviner's sage (Salvia divinorum).</title>
        <authorList>
            <person name="Ford S.A."/>
            <person name="Ro D.-K."/>
            <person name="Ness R.W."/>
            <person name="Phillips M.A."/>
        </authorList>
    </citation>
    <scope>NUCLEOTIDE SEQUENCE [LARGE SCALE GENOMIC DNA]</scope>
    <source>
        <strain evidence="7">SAF-2024a</strain>
        <tissue evidence="7">Leaf</tissue>
    </source>
</reference>
<dbReference type="PROSITE" id="PS51999">
    <property type="entry name" value="ZF_GRF"/>
    <property type="match status" value="1"/>
</dbReference>
<keyword evidence="1" id="KW-0479">Metal-binding</keyword>
<dbReference type="AlphaFoldDB" id="A0ABD1G4F8"/>
<evidence type="ECO:0000313" key="8">
    <source>
        <dbReference type="Proteomes" id="UP001567538"/>
    </source>
</evidence>
<organism evidence="7 8">
    <name type="scientific">Salvia divinorum</name>
    <name type="common">Maria pastora</name>
    <name type="synonym">Diviner's sage</name>
    <dbReference type="NCBI Taxonomy" id="28513"/>
    <lineage>
        <taxon>Eukaryota</taxon>
        <taxon>Viridiplantae</taxon>
        <taxon>Streptophyta</taxon>
        <taxon>Embryophyta</taxon>
        <taxon>Tracheophyta</taxon>
        <taxon>Spermatophyta</taxon>
        <taxon>Magnoliopsida</taxon>
        <taxon>eudicotyledons</taxon>
        <taxon>Gunneridae</taxon>
        <taxon>Pentapetalae</taxon>
        <taxon>asterids</taxon>
        <taxon>lamiids</taxon>
        <taxon>Lamiales</taxon>
        <taxon>Lamiaceae</taxon>
        <taxon>Nepetoideae</taxon>
        <taxon>Mentheae</taxon>
        <taxon>Salviinae</taxon>
        <taxon>Salvia</taxon>
        <taxon>Salvia subgen. Calosphace</taxon>
    </lineage>
</organism>
<proteinExistence type="predicted"/>
<evidence type="ECO:0000256" key="3">
    <source>
        <dbReference type="ARBA" id="ARBA00022833"/>
    </source>
</evidence>
<name>A0ABD1G4F8_SALDI</name>
<keyword evidence="5" id="KW-0472">Membrane</keyword>
<evidence type="ECO:0000256" key="5">
    <source>
        <dbReference type="SAM" id="Phobius"/>
    </source>
</evidence>
<evidence type="ECO:0000256" key="1">
    <source>
        <dbReference type="ARBA" id="ARBA00022723"/>
    </source>
</evidence>
<dbReference type="EMBL" id="JBEAFC010000010">
    <property type="protein sequence ID" value="KAL1538999.1"/>
    <property type="molecule type" value="Genomic_DNA"/>
</dbReference>
<comment type="caution">
    <text evidence="7">The sequence shown here is derived from an EMBL/GenBank/DDBJ whole genome shotgun (WGS) entry which is preliminary data.</text>
</comment>
<sequence>MDRSNYSRENGGSGGGRDLRFRYEFCHCKNRASLRIVNTHGKPTRGKLYFVCERKDCHFFKWCEPIDEDDAVTSSMPLLETECESFSLILSSIEENNRAIEKLPSVVMYGFCFFVVVFVCILGFK</sequence>
<protein>
    <recommendedName>
        <fullName evidence="6">GRF-type domain-containing protein</fullName>
    </recommendedName>
</protein>
<keyword evidence="2 4" id="KW-0863">Zinc-finger</keyword>
<evidence type="ECO:0000256" key="4">
    <source>
        <dbReference type="PROSITE-ProRule" id="PRU01343"/>
    </source>
</evidence>
<evidence type="ECO:0000256" key="2">
    <source>
        <dbReference type="ARBA" id="ARBA00022771"/>
    </source>
</evidence>
<dbReference type="Pfam" id="PF06839">
    <property type="entry name" value="Zn_ribbon_GRF"/>
    <property type="match status" value="1"/>
</dbReference>
<feature type="transmembrane region" description="Helical" evidence="5">
    <location>
        <begin position="106"/>
        <end position="124"/>
    </location>
</feature>
<feature type="domain" description="GRF-type" evidence="6">
    <location>
        <begin position="26"/>
        <end position="66"/>
    </location>
</feature>